<keyword evidence="4" id="KW-0808">Transferase</keyword>
<evidence type="ECO:0000313" key="12">
    <source>
        <dbReference type="EMBL" id="GAA1982071.1"/>
    </source>
</evidence>
<keyword evidence="8" id="KW-0902">Two-component regulatory system</keyword>
<dbReference type="PANTHER" id="PTHR24421">
    <property type="entry name" value="NITRATE/NITRITE SENSOR PROTEIN NARX-RELATED"/>
    <property type="match status" value="1"/>
</dbReference>
<keyword evidence="9" id="KW-1133">Transmembrane helix</keyword>
<evidence type="ECO:0000256" key="5">
    <source>
        <dbReference type="ARBA" id="ARBA00022741"/>
    </source>
</evidence>
<evidence type="ECO:0000256" key="8">
    <source>
        <dbReference type="ARBA" id="ARBA00023012"/>
    </source>
</evidence>
<comment type="caution">
    <text evidence="12">The sequence shown here is derived from an EMBL/GenBank/DDBJ whole genome shotgun (WGS) entry which is preliminary data.</text>
</comment>
<feature type="transmembrane region" description="Helical" evidence="9">
    <location>
        <begin position="149"/>
        <end position="171"/>
    </location>
</feature>
<dbReference type="RefSeq" id="WP_344059998.1">
    <property type="nucleotide sequence ID" value="NZ_BAAAOH010000001.1"/>
</dbReference>
<gene>
    <name evidence="12" type="ORF">GCM10009777_14760</name>
</gene>
<dbReference type="Pfam" id="PF07730">
    <property type="entry name" value="HisKA_3"/>
    <property type="match status" value="1"/>
</dbReference>
<comment type="catalytic activity">
    <reaction evidence="1">
        <text>ATP + protein L-histidine = ADP + protein N-phospho-L-histidine.</text>
        <dbReference type="EC" id="2.7.13.3"/>
    </reaction>
</comment>
<name>A0ABP5DKZ0_9MICO</name>
<organism evidence="12 13">
    <name type="scientific">Microbacterium pumilum</name>
    <dbReference type="NCBI Taxonomy" id="344165"/>
    <lineage>
        <taxon>Bacteria</taxon>
        <taxon>Bacillati</taxon>
        <taxon>Actinomycetota</taxon>
        <taxon>Actinomycetes</taxon>
        <taxon>Micrococcales</taxon>
        <taxon>Microbacteriaceae</taxon>
        <taxon>Microbacterium</taxon>
    </lineage>
</organism>
<dbReference type="Gene3D" id="3.30.565.10">
    <property type="entry name" value="Histidine kinase-like ATPase, C-terminal domain"/>
    <property type="match status" value="1"/>
</dbReference>
<feature type="domain" description="Signal transduction histidine kinase subgroup 3 dimerisation and phosphoacceptor" evidence="10">
    <location>
        <begin position="196"/>
        <end position="262"/>
    </location>
</feature>
<sequence length="393" mass="41103">MFRPLQRYQIVVDASVAAVFFLIAASVELDVIRGTIGSTTVLGAPLVILLSVLIALMFSVALAIRRLSPGLALALAWAAAAMQMSLGRPPSFADLAIFGVLYATAAYGTTRVYRAGLASALAGAIVITLYLFLGPTFAAGGLTWRSLPIAFVMLIAAAFALGLSWTLGALVRTAVRARENRRAQQRAEQEAAVEQERVRIARDMHDVVAHSLAVVIAQADGARYAAASDPAVAADALTTISATARSALADVRQLLGRLRHSQDDAPQPGLADLEALYAQVRRSGVDLRVTVDPAPSSPPAAGAQLAVYRILQEALTNALRHGAGPVEVQLAWHPDRVELAVRNALLPSSGVAAPGHGLIGMRERAQLAGGTLTAEAHDGVFVVSATLPVGDAR</sequence>
<dbReference type="InterPro" id="IPR055558">
    <property type="entry name" value="DUF7134"/>
</dbReference>
<keyword evidence="5" id="KW-0547">Nucleotide-binding</keyword>
<protein>
    <recommendedName>
        <fullName evidence="2">histidine kinase</fullName>
        <ecNumber evidence="2">2.7.13.3</ecNumber>
    </recommendedName>
</protein>
<evidence type="ECO:0000256" key="3">
    <source>
        <dbReference type="ARBA" id="ARBA00022553"/>
    </source>
</evidence>
<evidence type="ECO:0000256" key="7">
    <source>
        <dbReference type="ARBA" id="ARBA00022840"/>
    </source>
</evidence>
<feature type="transmembrane region" description="Helical" evidence="9">
    <location>
        <begin position="12"/>
        <end position="29"/>
    </location>
</feature>
<dbReference type="EMBL" id="BAAAOH010000001">
    <property type="protein sequence ID" value="GAA1982071.1"/>
    <property type="molecule type" value="Genomic_DNA"/>
</dbReference>
<dbReference type="Pfam" id="PF23539">
    <property type="entry name" value="DUF7134"/>
    <property type="match status" value="1"/>
</dbReference>
<keyword evidence="7" id="KW-0067">ATP-binding</keyword>
<dbReference type="Gene3D" id="1.20.5.1930">
    <property type="match status" value="1"/>
</dbReference>
<dbReference type="SUPFAM" id="SSF55874">
    <property type="entry name" value="ATPase domain of HSP90 chaperone/DNA topoisomerase II/histidine kinase"/>
    <property type="match status" value="1"/>
</dbReference>
<dbReference type="InterPro" id="IPR036890">
    <property type="entry name" value="HATPase_C_sf"/>
</dbReference>
<keyword evidence="3" id="KW-0597">Phosphoprotein</keyword>
<evidence type="ECO:0000256" key="6">
    <source>
        <dbReference type="ARBA" id="ARBA00022777"/>
    </source>
</evidence>
<dbReference type="InterPro" id="IPR050482">
    <property type="entry name" value="Sensor_HK_TwoCompSys"/>
</dbReference>
<evidence type="ECO:0000313" key="13">
    <source>
        <dbReference type="Proteomes" id="UP001500326"/>
    </source>
</evidence>
<dbReference type="Proteomes" id="UP001500326">
    <property type="component" value="Unassembled WGS sequence"/>
</dbReference>
<keyword evidence="9" id="KW-0472">Membrane</keyword>
<dbReference type="EC" id="2.7.13.3" evidence="2"/>
<evidence type="ECO:0000256" key="1">
    <source>
        <dbReference type="ARBA" id="ARBA00000085"/>
    </source>
</evidence>
<evidence type="ECO:0000256" key="2">
    <source>
        <dbReference type="ARBA" id="ARBA00012438"/>
    </source>
</evidence>
<dbReference type="GO" id="GO:0016301">
    <property type="term" value="F:kinase activity"/>
    <property type="evidence" value="ECO:0007669"/>
    <property type="project" value="UniProtKB-KW"/>
</dbReference>
<evidence type="ECO:0000259" key="11">
    <source>
        <dbReference type="Pfam" id="PF23539"/>
    </source>
</evidence>
<proteinExistence type="predicted"/>
<dbReference type="InterPro" id="IPR011712">
    <property type="entry name" value="Sig_transdc_His_kin_sub3_dim/P"/>
</dbReference>
<keyword evidence="6 12" id="KW-0418">Kinase</keyword>
<dbReference type="PANTHER" id="PTHR24421:SF10">
    <property type="entry name" value="NITRATE_NITRITE SENSOR PROTEIN NARQ"/>
    <property type="match status" value="1"/>
</dbReference>
<evidence type="ECO:0000256" key="9">
    <source>
        <dbReference type="SAM" id="Phobius"/>
    </source>
</evidence>
<keyword evidence="9" id="KW-0812">Transmembrane</keyword>
<feature type="transmembrane region" description="Helical" evidence="9">
    <location>
        <begin position="41"/>
        <end position="63"/>
    </location>
</feature>
<feature type="domain" description="DUF7134" evidence="11">
    <location>
        <begin position="5"/>
        <end position="173"/>
    </location>
</feature>
<keyword evidence="13" id="KW-1185">Reference proteome</keyword>
<dbReference type="CDD" id="cd16917">
    <property type="entry name" value="HATPase_UhpB-NarQ-NarX-like"/>
    <property type="match status" value="1"/>
</dbReference>
<evidence type="ECO:0000259" key="10">
    <source>
        <dbReference type="Pfam" id="PF07730"/>
    </source>
</evidence>
<accession>A0ABP5DKZ0</accession>
<feature type="transmembrane region" description="Helical" evidence="9">
    <location>
        <begin position="117"/>
        <end position="137"/>
    </location>
</feature>
<evidence type="ECO:0000256" key="4">
    <source>
        <dbReference type="ARBA" id="ARBA00022679"/>
    </source>
</evidence>
<feature type="transmembrane region" description="Helical" evidence="9">
    <location>
        <begin position="92"/>
        <end position="110"/>
    </location>
</feature>
<reference evidence="13" key="1">
    <citation type="journal article" date="2019" name="Int. J. Syst. Evol. Microbiol.">
        <title>The Global Catalogue of Microorganisms (GCM) 10K type strain sequencing project: providing services to taxonomists for standard genome sequencing and annotation.</title>
        <authorList>
            <consortium name="The Broad Institute Genomics Platform"/>
            <consortium name="The Broad Institute Genome Sequencing Center for Infectious Disease"/>
            <person name="Wu L."/>
            <person name="Ma J."/>
        </authorList>
    </citation>
    <scope>NUCLEOTIDE SEQUENCE [LARGE SCALE GENOMIC DNA]</scope>
    <source>
        <strain evidence="13">JCM 14902</strain>
    </source>
</reference>